<dbReference type="OrthoDB" id="194307at2157"/>
<accession>A0A429GIY2</accession>
<dbReference type="GO" id="GO:1904680">
    <property type="term" value="F:peptide transmembrane transporter activity"/>
    <property type="evidence" value="ECO:0007669"/>
    <property type="project" value="TreeGrafter"/>
</dbReference>
<feature type="transmembrane region" description="Helical" evidence="4">
    <location>
        <begin position="937"/>
        <end position="957"/>
    </location>
</feature>
<name>A0A429GIY2_9CREN</name>
<keyword evidence="4" id="KW-0812">Transmembrane</keyword>
<protein>
    <submittedName>
        <fullName evidence="6">CGP-CTERM sorting domain-containing protein</fullName>
    </submittedName>
</protein>
<dbReference type="EMBL" id="RCOS01000107">
    <property type="protein sequence ID" value="RSN73872.1"/>
    <property type="molecule type" value="Genomic_DNA"/>
</dbReference>
<dbReference type="SUPFAM" id="SSF53850">
    <property type="entry name" value="Periplasmic binding protein-like II"/>
    <property type="match status" value="2"/>
</dbReference>
<dbReference type="Proteomes" id="UP000277582">
    <property type="component" value="Unassembled WGS sequence"/>
</dbReference>
<organism evidence="6 7">
    <name type="scientific">Candidatus Methanodesulfokora washburnensis</name>
    <dbReference type="NCBI Taxonomy" id="2478471"/>
    <lineage>
        <taxon>Archaea</taxon>
        <taxon>Thermoproteota</taxon>
        <taxon>Candidatus Korarchaeia</taxon>
        <taxon>Candidatus Korarchaeia incertae sedis</taxon>
        <taxon>Candidatus Methanodesulfokora</taxon>
    </lineage>
</organism>
<evidence type="ECO:0000256" key="3">
    <source>
        <dbReference type="ARBA" id="ARBA00022729"/>
    </source>
</evidence>
<evidence type="ECO:0000313" key="6">
    <source>
        <dbReference type="EMBL" id="RSN73872.1"/>
    </source>
</evidence>
<comment type="caution">
    <text evidence="6">The sequence shown here is derived from an EMBL/GenBank/DDBJ whole genome shotgun (WGS) entry which is preliminary data.</text>
</comment>
<dbReference type="PANTHER" id="PTHR30290">
    <property type="entry name" value="PERIPLASMIC BINDING COMPONENT OF ABC TRANSPORTER"/>
    <property type="match status" value="1"/>
</dbReference>
<dbReference type="GO" id="GO:0015833">
    <property type="term" value="P:peptide transport"/>
    <property type="evidence" value="ECO:0007669"/>
    <property type="project" value="TreeGrafter"/>
</dbReference>
<feature type="domain" description="Solute-binding protein family 5" evidence="5">
    <location>
        <begin position="32"/>
        <end position="283"/>
    </location>
</feature>
<keyword evidence="4" id="KW-1133">Transmembrane helix</keyword>
<proteinExistence type="inferred from homology"/>
<reference evidence="6 7" key="1">
    <citation type="submission" date="2018-10" db="EMBL/GenBank/DDBJ databases">
        <title>Co-occurring genomic capacity for anaerobic methane metabolism and dissimilatory sulfite reduction discovered in the Korarchaeota.</title>
        <authorList>
            <person name="Mckay L.J."/>
            <person name="Dlakic M."/>
            <person name="Fields M.W."/>
            <person name="Delmont T.O."/>
            <person name="Eren A.M."/>
            <person name="Jay Z.J."/>
            <person name="Klingelsmith K.B."/>
            <person name="Rusch D.B."/>
            <person name="Inskeep W.P."/>
        </authorList>
    </citation>
    <scope>NUCLEOTIDE SEQUENCE [LARGE SCALE GENOMIC DNA]</scope>
    <source>
        <strain evidence="6 7">MDKW</strain>
    </source>
</reference>
<dbReference type="Gene3D" id="3.10.105.10">
    <property type="entry name" value="Dipeptide-binding Protein, Domain 3"/>
    <property type="match status" value="1"/>
</dbReference>
<keyword evidence="7" id="KW-1185">Reference proteome</keyword>
<dbReference type="RefSeq" id="WP_125671701.1">
    <property type="nucleotide sequence ID" value="NZ_RCOS01000107.1"/>
</dbReference>
<dbReference type="InterPro" id="IPR039424">
    <property type="entry name" value="SBP_5"/>
</dbReference>
<dbReference type="Gene3D" id="3.40.190.10">
    <property type="entry name" value="Periplasmic binding protein-like II"/>
    <property type="match status" value="1"/>
</dbReference>
<evidence type="ECO:0000259" key="5">
    <source>
        <dbReference type="Pfam" id="PF00496"/>
    </source>
</evidence>
<evidence type="ECO:0000313" key="7">
    <source>
        <dbReference type="Proteomes" id="UP000277582"/>
    </source>
</evidence>
<comment type="similarity">
    <text evidence="1">Belongs to the bacterial solute-binding protein 5 family.</text>
</comment>
<gene>
    <name evidence="6" type="ORF">D6D85_09220</name>
</gene>
<dbReference type="InterPro" id="IPR000914">
    <property type="entry name" value="SBP_5_dom"/>
</dbReference>
<dbReference type="AlphaFoldDB" id="A0A429GIY2"/>
<dbReference type="Pfam" id="PF00496">
    <property type="entry name" value="SBP_bac_5"/>
    <property type="match status" value="1"/>
</dbReference>
<evidence type="ECO:0000256" key="2">
    <source>
        <dbReference type="ARBA" id="ARBA00022448"/>
    </source>
</evidence>
<keyword evidence="3" id="KW-0732">Signal</keyword>
<keyword evidence="2" id="KW-0813">Transport</keyword>
<sequence length="960" mass="105963">MYISKRILLGVLLVALLFLPAAQIQAQPVKGPPLDEIKIVVRTSQETGIGDTATGKLDAFLWSPPPSVYKGIPESWLNNLTLIRSSGGSWSILVNPVHDDNSKYIVTVGGKQYFNPFAIREVRYALNYLINRKYIIDTILGGGGAPMYITFVGPSQPGYKMLEDVITKLGLTPTGDEAKGIEMINSAMEAAAKELGGRLSKTPDKNAPAGYWWTFDGEPVTVKFFIRIEDERHEEGLYIARQIEKAGIKVDRQERDRRTCVRTVYGTDPKAYKWSLYTEGWLAMQAYKYVEGSLSQAFAPFLGWMPGEQVEGWWQYTNPEIDKYAMAIYFGRVSSADQYWSYAKKVAELGLLEAVRIGICEQYEYYPVNKRVKNMAWDVVSGLGSRWALLTADTPDHKATVAEFSAQGALFMSAWNLIGGLQDVYTHYISDLVVDYGAFLHPVEGDYIPVRVQYSVYKNYDVTPDGKIVGKIAVPSTALVFDKKTMSWVNAHYGEKAAVKVTLKYLFSNWHNGIPMTMDDVKYWIAFYYIWSTQLGPEDTYYDSYFASTAAPTLEQILGFDFASNDTIVVYGNYVFPISDNVTGAFYVFWPQLPWEIWEAQAKLVAEGGPSGKKYSFENVEGVEWLDLFTPEHLADVKTVLQSFIDSRYVPPALKGIMPGVAIKRYTTDIQWINAHGHAWISNGPFYIDKYDPKSMYVELKAFRDPTYPFTPDYWQKKFTLSTLSITKIDAPAAITAGDSLSVNVNVIEKMEYPQTGERAAETAYVTVTLRDQAGNKVFSGTASKTAAGVFSLTIPSDVTKNLAAGAYTIEAFAAKEAGLAYGTTSSVQLIVKAAPPPPPPPVAKAAPVIEYFKAEPSTIQTGQSSTISWSVKNATSVKLNGEEVPAVGTKTVSPSTNTTYTLTASNEAGTTSKSLTITVVSPPPPPPPPPAGPSPALIGGVVIVIVVIALLAWYLLRKK</sequence>
<evidence type="ECO:0000256" key="4">
    <source>
        <dbReference type="SAM" id="Phobius"/>
    </source>
</evidence>
<dbReference type="PANTHER" id="PTHR30290:SF9">
    <property type="entry name" value="OLIGOPEPTIDE-BINDING PROTEIN APPA"/>
    <property type="match status" value="1"/>
</dbReference>
<evidence type="ECO:0000256" key="1">
    <source>
        <dbReference type="ARBA" id="ARBA00005695"/>
    </source>
</evidence>
<keyword evidence="4" id="KW-0472">Membrane</keyword>